<protein>
    <recommendedName>
        <fullName evidence="2">Carboxylesterase type B domain-containing protein</fullName>
    </recommendedName>
</protein>
<dbReference type="VEuPathDB" id="FungiDB:MAPG_12072"/>
<name>A0A0H2UFS5_MAGP6</name>
<proteinExistence type="predicted"/>
<reference evidence="1" key="2">
    <citation type="submission" date="2011-03" db="EMBL/GenBank/DDBJ databases">
        <title>Annotation of Magnaporthe poae ATCC 64411.</title>
        <authorList>
            <person name="Ma L.-J."/>
            <person name="Dead R."/>
            <person name="Young S.K."/>
            <person name="Zeng Q."/>
            <person name="Gargeya S."/>
            <person name="Fitzgerald M."/>
            <person name="Haas B."/>
            <person name="Abouelleil A."/>
            <person name="Alvarado L."/>
            <person name="Arachchi H.M."/>
            <person name="Berlin A."/>
            <person name="Brown A."/>
            <person name="Chapman S.B."/>
            <person name="Chen Z."/>
            <person name="Dunbar C."/>
            <person name="Freedman E."/>
            <person name="Gearin G."/>
            <person name="Gellesch M."/>
            <person name="Goldberg J."/>
            <person name="Griggs A."/>
            <person name="Gujja S."/>
            <person name="Heiman D."/>
            <person name="Howarth C."/>
            <person name="Larson L."/>
            <person name="Lui A."/>
            <person name="MacDonald P.J.P."/>
            <person name="Mehta T."/>
            <person name="Montmayeur A."/>
            <person name="Murphy C."/>
            <person name="Neiman D."/>
            <person name="Pearson M."/>
            <person name="Priest M."/>
            <person name="Roberts A."/>
            <person name="Saif S."/>
            <person name="Shea T."/>
            <person name="Shenoy N."/>
            <person name="Sisk P."/>
            <person name="Stolte C."/>
            <person name="Sykes S."/>
            <person name="Yandava C."/>
            <person name="Wortman J."/>
            <person name="Nusbaum C."/>
            <person name="Birren B."/>
        </authorList>
    </citation>
    <scope>NUCLEOTIDE SEQUENCE</scope>
    <source>
        <strain evidence="1">ATCC 64411</strain>
    </source>
</reference>
<dbReference type="AlphaFoldDB" id="A0A0H2UFS5"/>
<evidence type="ECO:0008006" key="2">
    <source>
        <dbReference type="Google" id="ProtNLM"/>
    </source>
</evidence>
<reference evidence="1" key="1">
    <citation type="submission" date="2010-05" db="EMBL/GenBank/DDBJ databases">
        <title>The Genome Sequence of Magnaporthe poae strain ATCC 64411.</title>
        <authorList>
            <consortium name="The Broad Institute Genome Sequencing Platform"/>
            <consortium name="Broad Institute Genome Sequencing Center for Infectious Disease"/>
            <person name="Ma L.-J."/>
            <person name="Dead R."/>
            <person name="Young S."/>
            <person name="Zeng Q."/>
            <person name="Koehrsen M."/>
            <person name="Alvarado L."/>
            <person name="Berlin A."/>
            <person name="Chapman S.B."/>
            <person name="Chen Z."/>
            <person name="Freedman E."/>
            <person name="Gellesch M."/>
            <person name="Goldberg J."/>
            <person name="Griggs A."/>
            <person name="Gujja S."/>
            <person name="Heilman E.R."/>
            <person name="Heiman D."/>
            <person name="Hepburn T."/>
            <person name="Howarth C."/>
            <person name="Jen D."/>
            <person name="Larson L."/>
            <person name="Mehta T."/>
            <person name="Neiman D."/>
            <person name="Pearson M."/>
            <person name="Roberts A."/>
            <person name="Saif S."/>
            <person name="Shea T."/>
            <person name="Shenoy N."/>
            <person name="Sisk P."/>
            <person name="Stolte C."/>
            <person name="Sykes S."/>
            <person name="Walk T."/>
            <person name="White J."/>
            <person name="Yandava C."/>
            <person name="Haas B."/>
            <person name="Nusbaum C."/>
            <person name="Birren B."/>
        </authorList>
    </citation>
    <scope>NUCLEOTIDE SEQUENCE</scope>
    <source>
        <strain evidence="1">ATCC 64411</strain>
    </source>
</reference>
<organism evidence="1">
    <name type="scientific">Magnaporthiopsis poae (strain ATCC 64411 / 73-15)</name>
    <name type="common">Kentucky bluegrass fungus</name>
    <name type="synonym">Magnaporthe poae</name>
    <dbReference type="NCBI Taxonomy" id="644358"/>
    <lineage>
        <taxon>Eukaryota</taxon>
        <taxon>Fungi</taxon>
        <taxon>Dikarya</taxon>
        <taxon>Ascomycota</taxon>
        <taxon>Pezizomycotina</taxon>
        <taxon>Sordariomycetes</taxon>
        <taxon>Sordariomycetidae</taxon>
        <taxon>Magnaporthales</taxon>
        <taxon>Magnaporthaceae</taxon>
        <taxon>Magnaporthiopsis</taxon>
    </lineage>
</organism>
<sequence length="102" mass="11745">ERRLRCVDQRIPPELGVTHLTDLPVWLWGYDYEGGLTAQEKEWLRGWNEAFADFVKGETVSWDTTRPSEVRRWRSDGGTDVCEDALWEEGITFWKAVNGGSG</sequence>
<gene>
    <name evidence="1" type="ORF">MAPG_12072</name>
</gene>
<dbReference type="OrthoDB" id="6846267at2759"/>
<evidence type="ECO:0000313" key="1">
    <source>
        <dbReference type="EMBL" id="KLU93134.1"/>
    </source>
</evidence>
<accession>A0A0H2UFS5</accession>
<feature type="non-terminal residue" evidence="1">
    <location>
        <position position="1"/>
    </location>
</feature>
<dbReference type="EMBL" id="GL877113">
    <property type="protein sequence ID" value="KLU93134.1"/>
    <property type="molecule type" value="Genomic_DNA"/>
</dbReference>